<dbReference type="EMBL" id="FTOJ01000007">
    <property type="protein sequence ID" value="SIS96127.1"/>
    <property type="molecule type" value="Genomic_DNA"/>
</dbReference>
<accession>A0A1N7NCP3</accession>
<protein>
    <recommendedName>
        <fullName evidence="1">DUF6759 domain-containing protein</fullName>
    </recommendedName>
</protein>
<feature type="domain" description="DUF6759" evidence="1">
    <location>
        <begin position="164"/>
        <end position="257"/>
    </location>
</feature>
<reference evidence="3" key="3">
    <citation type="submission" date="2017-01" db="EMBL/GenBank/DDBJ databases">
        <authorList>
            <person name="Mah S.A."/>
            <person name="Swanson W.J."/>
            <person name="Moy G.W."/>
            <person name="Vacquier V.D."/>
        </authorList>
    </citation>
    <scope>NUCLEOTIDE SEQUENCE [LARGE SCALE GENOMIC DNA]</scope>
    <source>
        <strain evidence="3">DSM 21068</strain>
    </source>
</reference>
<dbReference type="Pfam" id="PF20545">
    <property type="entry name" value="DUF6759"/>
    <property type="match status" value="1"/>
</dbReference>
<sequence>MKKIIIFLLTLSFAGFSAQKKGKDYSNILKSKSIYEINAFLRDAHPDDPKRVILKPRLMDMMKEYIRSAADPNDKRVKEIQEDLAILKRKPSTKISFDEFNQKIKDKQIAKYRAILATNKVPVNYTKSNRQNVYVNATPTNAKSPVIADTEADEFNMLMGVSSTEHKDKTVKILNSLFDNDPNSKDAIVMIENKSDCNIIVRIEGIGTTKYRLAVPAHDDNSVVVAKGNYLFTSIVCGAQYASQKTIQKPIMVALGSSK</sequence>
<dbReference type="AlphaFoldDB" id="A0A1N7NCP3"/>
<dbReference type="InterPro" id="IPR046647">
    <property type="entry name" value="DUF6759"/>
</dbReference>
<evidence type="ECO:0000313" key="4">
    <source>
        <dbReference type="Proteomes" id="UP000186246"/>
    </source>
</evidence>
<reference evidence="4" key="2">
    <citation type="submission" date="2017-01" db="EMBL/GenBank/DDBJ databases">
        <authorList>
            <person name="Varghese N."/>
            <person name="Submissions S."/>
        </authorList>
    </citation>
    <scope>NUCLEOTIDE SEQUENCE [LARGE SCALE GENOMIC DNA]</scope>
    <source>
        <strain evidence="4">DSM 21068</strain>
    </source>
</reference>
<dbReference type="RefSeq" id="WP_076452194.1">
    <property type="nucleotide sequence ID" value="NZ_FTOJ01000007.1"/>
</dbReference>
<dbReference type="OrthoDB" id="1451508at2"/>
<organism evidence="3 4">
    <name type="scientific">Chryseobacterium piscicola</name>
    <dbReference type="NCBI Taxonomy" id="551459"/>
    <lineage>
        <taxon>Bacteria</taxon>
        <taxon>Pseudomonadati</taxon>
        <taxon>Bacteroidota</taxon>
        <taxon>Flavobacteriia</taxon>
        <taxon>Flavobacteriales</taxon>
        <taxon>Weeksellaceae</taxon>
        <taxon>Chryseobacterium group</taxon>
        <taxon>Chryseobacterium</taxon>
    </lineage>
</organism>
<name>A0A1N7NCP3_9FLAO</name>
<reference evidence="2 5" key="1">
    <citation type="submission" date="2016-11" db="EMBL/GenBank/DDBJ databases">
        <title>Whole genomes of Flavobacteriaceae.</title>
        <authorList>
            <person name="Stine C."/>
            <person name="Li C."/>
            <person name="Tadesse D."/>
        </authorList>
    </citation>
    <scope>NUCLEOTIDE SEQUENCE [LARGE SCALE GENOMIC DNA]</scope>
    <source>
        <strain evidence="2 5">DSM 21068</strain>
    </source>
</reference>
<evidence type="ECO:0000259" key="1">
    <source>
        <dbReference type="Pfam" id="PF20545"/>
    </source>
</evidence>
<proteinExistence type="predicted"/>
<dbReference type="EMBL" id="MUGO01000016">
    <property type="protein sequence ID" value="PQA92179.1"/>
    <property type="molecule type" value="Genomic_DNA"/>
</dbReference>
<evidence type="ECO:0000313" key="5">
    <source>
        <dbReference type="Proteomes" id="UP000238314"/>
    </source>
</evidence>
<dbReference type="Proteomes" id="UP000238314">
    <property type="component" value="Unassembled WGS sequence"/>
</dbReference>
<keyword evidence="5" id="KW-1185">Reference proteome</keyword>
<gene>
    <name evidence="2" type="ORF">B0A70_11180</name>
    <name evidence="3" type="ORF">SAMN05421796_107149</name>
</gene>
<dbReference type="Proteomes" id="UP000186246">
    <property type="component" value="Unassembled WGS sequence"/>
</dbReference>
<evidence type="ECO:0000313" key="3">
    <source>
        <dbReference type="EMBL" id="SIS96127.1"/>
    </source>
</evidence>
<evidence type="ECO:0000313" key="2">
    <source>
        <dbReference type="EMBL" id="PQA92179.1"/>
    </source>
</evidence>
<dbReference type="STRING" id="551459.SAMN05421796_107149"/>